<organism evidence="1 2">
    <name type="scientific">Terrabacter carboxydivorans</name>
    <dbReference type="NCBI Taxonomy" id="619730"/>
    <lineage>
        <taxon>Bacteria</taxon>
        <taxon>Bacillati</taxon>
        <taxon>Actinomycetota</taxon>
        <taxon>Actinomycetes</taxon>
        <taxon>Micrococcales</taxon>
        <taxon>Intrasporangiaceae</taxon>
        <taxon>Terrabacter</taxon>
    </lineage>
</organism>
<proteinExistence type="predicted"/>
<evidence type="ECO:0000313" key="2">
    <source>
        <dbReference type="Proteomes" id="UP001500730"/>
    </source>
</evidence>
<gene>
    <name evidence="1" type="ORF">GCM10009858_34230</name>
</gene>
<protein>
    <submittedName>
        <fullName evidence="1">Uncharacterized protein</fullName>
    </submittedName>
</protein>
<dbReference type="EMBL" id="BAAARE010000016">
    <property type="protein sequence ID" value="GAA2493390.1"/>
    <property type="molecule type" value="Genomic_DNA"/>
</dbReference>
<dbReference type="Proteomes" id="UP001500730">
    <property type="component" value="Unassembled WGS sequence"/>
</dbReference>
<evidence type="ECO:0000313" key="1">
    <source>
        <dbReference type="EMBL" id="GAA2493390.1"/>
    </source>
</evidence>
<accession>A0ABP5Z6Q2</accession>
<name>A0ABP5Z6Q2_9MICO</name>
<dbReference type="RefSeq" id="WP_344256237.1">
    <property type="nucleotide sequence ID" value="NZ_BAAARE010000016.1"/>
</dbReference>
<dbReference type="InterPro" id="IPR006311">
    <property type="entry name" value="TAT_signal"/>
</dbReference>
<reference evidence="2" key="1">
    <citation type="journal article" date="2019" name="Int. J. Syst. Evol. Microbiol.">
        <title>The Global Catalogue of Microorganisms (GCM) 10K type strain sequencing project: providing services to taxonomists for standard genome sequencing and annotation.</title>
        <authorList>
            <consortium name="The Broad Institute Genomics Platform"/>
            <consortium name="The Broad Institute Genome Sequencing Center for Infectious Disease"/>
            <person name="Wu L."/>
            <person name="Ma J."/>
        </authorList>
    </citation>
    <scope>NUCLEOTIDE SEQUENCE [LARGE SCALE GENOMIC DNA]</scope>
    <source>
        <strain evidence="2">JCM 16259</strain>
    </source>
</reference>
<comment type="caution">
    <text evidence="1">The sequence shown here is derived from an EMBL/GenBank/DDBJ whole genome shotgun (WGS) entry which is preliminary data.</text>
</comment>
<sequence>MSHNHGADSAPPSRRSVVKGAAWAVPAVVVAGAAPTVAASSGPLSFTGGACKLPGNANDIFKGYVFELTAVNTLGPGPTTGVTVITNVRINGVPVTGYQVVVKSGTTCSCATCTPPLSTVCNTFCTPDGEVQRIFVYTNSQANSQNTSFSLDYQRYECSTCAAIDPTPVSISSGTLSTPPATGGGGSCNIQGAVPPPPLNAACA</sequence>
<dbReference type="PROSITE" id="PS51318">
    <property type="entry name" value="TAT"/>
    <property type="match status" value="1"/>
</dbReference>
<keyword evidence="2" id="KW-1185">Reference proteome</keyword>